<protein>
    <submittedName>
        <fullName evidence="1">Uncharacterized protein</fullName>
    </submittedName>
</protein>
<accession>A0A0V1M118</accession>
<evidence type="ECO:0000313" key="2">
    <source>
        <dbReference type="Proteomes" id="UP000054843"/>
    </source>
</evidence>
<evidence type="ECO:0000313" key="1">
    <source>
        <dbReference type="EMBL" id="KRZ65416.1"/>
    </source>
</evidence>
<dbReference type="AlphaFoldDB" id="A0A0V1M118"/>
<keyword evidence="2" id="KW-1185">Reference proteome</keyword>
<reference evidence="1 2" key="1">
    <citation type="submission" date="2015-01" db="EMBL/GenBank/DDBJ databases">
        <title>Evolution of Trichinella species and genotypes.</title>
        <authorList>
            <person name="Korhonen P.K."/>
            <person name="Edoardo P."/>
            <person name="Giuseppe L.R."/>
            <person name="Gasser R.B."/>
        </authorList>
    </citation>
    <scope>NUCLEOTIDE SEQUENCE [LARGE SCALE GENOMIC DNA]</scope>
    <source>
        <strain evidence="1">ISS1980</strain>
    </source>
</reference>
<proteinExistence type="predicted"/>
<organism evidence="1 2">
    <name type="scientific">Trichinella papuae</name>
    <dbReference type="NCBI Taxonomy" id="268474"/>
    <lineage>
        <taxon>Eukaryota</taxon>
        <taxon>Metazoa</taxon>
        <taxon>Ecdysozoa</taxon>
        <taxon>Nematoda</taxon>
        <taxon>Enoplea</taxon>
        <taxon>Dorylaimia</taxon>
        <taxon>Trichinellida</taxon>
        <taxon>Trichinellidae</taxon>
        <taxon>Trichinella</taxon>
    </lineage>
</organism>
<comment type="caution">
    <text evidence="1">The sequence shown here is derived from an EMBL/GenBank/DDBJ whole genome shotgun (WGS) entry which is preliminary data.</text>
</comment>
<dbReference type="Proteomes" id="UP000054843">
    <property type="component" value="Unassembled WGS sequence"/>
</dbReference>
<gene>
    <name evidence="1" type="ORF">T10_5624</name>
</gene>
<dbReference type="EMBL" id="JYDO01000368">
    <property type="protein sequence ID" value="KRZ65416.1"/>
    <property type="molecule type" value="Genomic_DNA"/>
</dbReference>
<name>A0A0V1M118_9BILA</name>
<sequence>MYNIISDMTFCHACRKLHFSEMSRRMKFFYNITDVVVNAVLNSSLKHCKYEFAIFSFIV</sequence>
<dbReference type="OrthoDB" id="10490158at2759"/>